<dbReference type="Proteomes" id="UP000431264">
    <property type="component" value="Unassembled WGS sequence"/>
</dbReference>
<evidence type="ECO:0000313" key="2">
    <source>
        <dbReference type="Proteomes" id="UP000431264"/>
    </source>
</evidence>
<name>A0A6I4IVB2_9FLAO</name>
<evidence type="ECO:0000313" key="1">
    <source>
        <dbReference type="EMBL" id="MVO10857.1"/>
    </source>
</evidence>
<dbReference type="AlphaFoldDB" id="A0A6I4IVB2"/>
<keyword evidence="2" id="KW-1185">Reference proteome</keyword>
<accession>A0A6I4IVB2</accession>
<reference evidence="2" key="1">
    <citation type="submission" date="2019-05" db="EMBL/GenBank/DDBJ databases">
        <title>Flavobacterium profundi sp. nov., isolated from a deep-sea seamount.</title>
        <authorList>
            <person name="Zhang D.-C."/>
        </authorList>
    </citation>
    <scope>NUCLEOTIDE SEQUENCE [LARGE SCALE GENOMIC DNA]</scope>
    <source>
        <strain evidence="2">TP390</strain>
    </source>
</reference>
<sequence length="108" mass="12275">MKKGKNNIDTGKLLKDFISKNKINKSALGKEIHRDAVSILKYTQNSSIQTGILIELCHALQHNFFQDIANQLPTTFTVKEPKKDEIEALKETIKVLQIQNDLLMKLKA</sequence>
<protein>
    <recommendedName>
        <fullName evidence="3">XRE family transcriptional regulator</fullName>
    </recommendedName>
</protein>
<comment type="caution">
    <text evidence="1">The sequence shown here is derived from an EMBL/GenBank/DDBJ whole genome shotgun (WGS) entry which is preliminary data.</text>
</comment>
<dbReference type="EMBL" id="WQLW01000016">
    <property type="protein sequence ID" value="MVO10857.1"/>
    <property type="molecule type" value="Genomic_DNA"/>
</dbReference>
<dbReference type="RefSeq" id="WP_140999276.1">
    <property type="nucleotide sequence ID" value="NZ_VDCZ01000016.1"/>
</dbReference>
<gene>
    <name evidence="1" type="ORF">GOQ30_16925</name>
</gene>
<organism evidence="1 2">
    <name type="scientific">Flavobacterium profundi</name>
    <dbReference type="NCBI Taxonomy" id="1774945"/>
    <lineage>
        <taxon>Bacteria</taxon>
        <taxon>Pseudomonadati</taxon>
        <taxon>Bacteroidota</taxon>
        <taxon>Flavobacteriia</taxon>
        <taxon>Flavobacteriales</taxon>
        <taxon>Flavobacteriaceae</taxon>
        <taxon>Flavobacterium</taxon>
    </lineage>
</organism>
<proteinExistence type="predicted"/>
<dbReference type="OrthoDB" id="1367154at2"/>
<evidence type="ECO:0008006" key="3">
    <source>
        <dbReference type="Google" id="ProtNLM"/>
    </source>
</evidence>